<evidence type="ECO:0000313" key="2">
    <source>
        <dbReference type="Proteomes" id="UP000290253"/>
    </source>
</evidence>
<dbReference type="Proteomes" id="UP000290253">
    <property type="component" value="Unassembled WGS sequence"/>
</dbReference>
<dbReference type="RefSeq" id="WP_129209249.1">
    <property type="nucleotide sequence ID" value="NZ_BMGU01000005.1"/>
</dbReference>
<dbReference type="OrthoDB" id="9155736at2"/>
<comment type="caution">
    <text evidence="1">The sequence shown here is derived from an EMBL/GenBank/DDBJ whole genome shotgun (WGS) entry which is preliminary data.</text>
</comment>
<accession>A0A4V1NV48</accession>
<sequence>MLFVGCMALGLLGVASLLLGYATCLSRKPLSGNPLKENLDRKLAMAQVPGAKLIILSGSNGEFGYSAQMLEQELRVPAVNMGEHAGQGLDYILYRGSLAAQKGDLFVLPLEYEQYASIEPSGDQTCMQVILHDAAYRRSLGFWRWARLVFSIPLKTWSRVVPLEWHAGMRSDAEPIDGWGDPTRDTDPVVIQKTIMELSHEAPRGMTLSSESIDDLKRFHALLQARGARMVVIFPCIYRPLLANGSPQFQANVASLRRALTADGIPLLGNPEDFTFEASEVYDTVYHENAAGREHATKRLITMLQAHGLVAPVSAQ</sequence>
<keyword evidence="2" id="KW-1185">Reference proteome</keyword>
<gene>
    <name evidence="1" type="ORF">ESZ00_15710</name>
</gene>
<proteinExistence type="predicted"/>
<evidence type="ECO:0000313" key="1">
    <source>
        <dbReference type="EMBL" id="RXS94512.1"/>
    </source>
</evidence>
<dbReference type="EMBL" id="SDMK01000003">
    <property type="protein sequence ID" value="RXS94512.1"/>
    <property type="molecule type" value="Genomic_DNA"/>
</dbReference>
<organism evidence="1 2">
    <name type="scientific">Silvibacterium dinghuense</name>
    <dbReference type="NCBI Taxonomy" id="1560006"/>
    <lineage>
        <taxon>Bacteria</taxon>
        <taxon>Pseudomonadati</taxon>
        <taxon>Acidobacteriota</taxon>
        <taxon>Terriglobia</taxon>
        <taxon>Terriglobales</taxon>
        <taxon>Acidobacteriaceae</taxon>
        <taxon>Silvibacterium</taxon>
    </lineage>
</organism>
<protein>
    <recommendedName>
        <fullName evidence="3">SGNH/GDSL hydrolase family protein</fullName>
    </recommendedName>
</protein>
<reference evidence="1 2" key="1">
    <citation type="journal article" date="2016" name="Int. J. Syst. Evol. Microbiol.">
        <title>Acidipila dinghuensis sp. nov., an acidobacterium isolated from forest soil.</title>
        <authorList>
            <person name="Jiang Y.W."/>
            <person name="Wang J."/>
            <person name="Chen M.H."/>
            <person name="Lv Y.Y."/>
            <person name="Qiu L.H."/>
        </authorList>
    </citation>
    <scope>NUCLEOTIDE SEQUENCE [LARGE SCALE GENOMIC DNA]</scope>
    <source>
        <strain evidence="1 2">DHOF10</strain>
    </source>
</reference>
<evidence type="ECO:0008006" key="3">
    <source>
        <dbReference type="Google" id="ProtNLM"/>
    </source>
</evidence>
<name>A0A4V1NV48_9BACT</name>
<dbReference type="AlphaFoldDB" id="A0A4V1NV48"/>